<dbReference type="AlphaFoldDB" id="A0A1B1KCG8"/>
<dbReference type="PATRIC" id="fig|37919.13.peg.5906"/>
<organism evidence="1 2">
    <name type="scientific">Rhodococcus opacus</name>
    <name type="common">Nocardia opaca</name>
    <dbReference type="NCBI Taxonomy" id="37919"/>
    <lineage>
        <taxon>Bacteria</taxon>
        <taxon>Bacillati</taxon>
        <taxon>Actinomycetota</taxon>
        <taxon>Actinomycetes</taxon>
        <taxon>Mycobacteriales</taxon>
        <taxon>Nocardiaceae</taxon>
        <taxon>Rhodococcus</taxon>
    </lineage>
</organism>
<gene>
    <name evidence="1" type="ORF">R1CP_28225</name>
</gene>
<protein>
    <submittedName>
        <fullName evidence="1">Uncharacterized protein</fullName>
    </submittedName>
</protein>
<evidence type="ECO:0000313" key="1">
    <source>
        <dbReference type="EMBL" id="ANS30280.1"/>
    </source>
</evidence>
<evidence type="ECO:0000313" key="2">
    <source>
        <dbReference type="Proteomes" id="UP000186108"/>
    </source>
</evidence>
<dbReference type="EMBL" id="CP009111">
    <property type="protein sequence ID" value="ANS30280.1"/>
    <property type="molecule type" value="Genomic_DNA"/>
</dbReference>
<reference evidence="1 2" key="1">
    <citation type="submission" date="2014-07" db="EMBL/GenBank/DDBJ databases">
        <authorList>
            <person name="Zhang J.E."/>
            <person name="Yang H."/>
            <person name="Guo J."/>
            <person name="Deng Z."/>
            <person name="Luo H."/>
            <person name="Luo M."/>
            <person name="Zhao B."/>
        </authorList>
    </citation>
    <scope>NUCLEOTIDE SEQUENCE [LARGE SCALE GENOMIC DNA]</scope>
    <source>
        <strain evidence="1 2">1CP</strain>
    </source>
</reference>
<dbReference type="Proteomes" id="UP000186108">
    <property type="component" value="Chromosome"/>
</dbReference>
<proteinExistence type="predicted"/>
<accession>A0A1B1KCG8</accession>
<sequence length="34" mass="3607">MSVVHLRDSASDAHPAVGLVGGPSRLLLRRARIV</sequence>
<name>A0A1B1KCG8_RHOOP</name>